<evidence type="ECO:0000256" key="8">
    <source>
        <dbReference type="ARBA" id="ARBA00023277"/>
    </source>
</evidence>
<feature type="active site" description="Proton acceptor" evidence="10">
    <location>
        <position position="323"/>
    </location>
</feature>
<feature type="binding site" evidence="11">
    <location>
        <position position="258"/>
    </location>
    <ligand>
        <name>beta-D-galactose</name>
        <dbReference type="ChEBI" id="CHEBI:27667"/>
    </ligand>
</feature>
<dbReference type="GO" id="GO:0006006">
    <property type="term" value="P:glucose metabolic process"/>
    <property type="evidence" value="ECO:0007669"/>
    <property type="project" value="TreeGrafter"/>
</dbReference>
<organism evidence="13 14">
    <name type="scientific">Phytoactinopolyspora alkaliphila</name>
    <dbReference type="NCBI Taxonomy" id="1783498"/>
    <lineage>
        <taxon>Bacteria</taxon>
        <taxon>Bacillati</taxon>
        <taxon>Actinomycetota</taxon>
        <taxon>Actinomycetes</taxon>
        <taxon>Jiangellales</taxon>
        <taxon>Jiangellaceae</taxon>
        <taxon>Phytoactinopolyspora</taxon>
    </lineage>
</organism>
<evidence type="ECO:0000256" key="3">
    <source>
        <dbReference type="ARBA" id="ARBA00006206"/>
    </source>
</evidence>
<dbReference type="Proteomes" id="UP000469185">
    <property type="component" value="Unassembled WGS sequence"/>
</dbReference>
<comment type="pathway">
    <text evidence="2 9">Carbohydrate metabolism; hexose metabolism.</text>
</comment>
<accession>A0A6N9YMH7</accession>
<evidence type="ECO:0000256" key="4">
    <source>
        <dbReference type="ARBA" id="ARBA00011245"/>
    </source>
</evidence>
<dbReference type="AlphaFoldDB" id="A0A6N9YMH7"/>
<protein>
    <recommendedName>
        <fullName evidence="9">Aldose 1-epimerase</fullName>
        <ecNumber evidence="9">5.1.3.3</ecNumber>
    </recommendedName>
</protein>
<keyword evidence="5" id="KW-0963">Cytoplasm</keyword>
<evidence type="ECO:0000313" key="14">
    <source>
        <dbReference type="Proteomes" id="UP000469185"/>
    </source>
</evidence>
<dbReference type="FunFam" id="2.70.98.10:FF:000003">
    <property type="entry name" value="Aldose 1-epimerase"/>
    <property type="match status" value="1"/>
</dbReference>
<evidence type="ECO:0000313" key="13">
    <source>
        <dbReference type="EMBL" id="NED96184.1"/>
    </source>
</evidence>
<reference evidence="13 14" key="1">
    <citation type="submission" date="2020-02" db="EMBL/GenBank/DDBJ databases">
        <authorList>
            <person name="Li X.-J."/>
            <person name="Feng X.-M."/>
        </authorList>
    </citation>
    <scope>NUCLEOTIDE SEQUENCE [LARGE SCALE GENOMIC DNA]</scope>
    <source>
        <strain evidence="13 14">CGMCC 4.7225</strain>
    </source>
</reference>
<dbReference type="InterPro" id="IPR008183">
    <property type="entry name" value="Aldose_1/G6P_1-epimerase"/>
</dbReference>
<evidence type="ECO:0000256" key="7">
    <source>
        <dbReference type="ARBA" id="ARBA00023235"/>
    </source>
</evidence>
<evidence type="ECO:0000256" key="1">
    <source>
        <dbReference type="ARBA" id="ARBA00004496"/>
    </source>
</evidence>
<dbReference type="PIRSF" id="PIRSF005096">
    <property type="entry name" value="GALM"/>
    <property type="match status" value="1"/>
</dbReference>
<evidence type="ECO:0000256" key="2">
    <source>
        <dbReference type="ARBA" id="ARBA00005028"/>
    </source>
</evidence>
<evidence type="ECO:0000256" key="9">
    <source>
        <dbReference type="PIRNR" id="PIRNR005096"/>
    </source>
</evidence>
<dbReference type="EMBL" id="JAAGOB010000006">
    <property type="protein sequence ID" value="NED96184.1"/>
    <property type="molecule type" value="Genomic_DNA"/>
</dbReference>
<dbReference type="NCBIfam" id="NF008277">
    <property type="entry name" value="PRK11055.1"/>
    <property type="match status" value="1"/>
</dbReference>
<dbReference type="InterPro" id="IPR047215">
    <property type="entry name" value="Galactose_mutarotase-like"/>
</dbReference>
<dbReference type="GO" id="GO:0033499">
    <property type="term" value="P:galactose catabolic process via UDP-galactose, Leloir pathway"/>
    <property type="evidence" value="ECO:0007669"/>
    <property type="project" value="TreeGrafter"/>
</dbReference>
<evidence type="ECO:0000256" key="5">
    <source>
        <dbReference type="ARBA" id="ARBA00022490"/>
    </source>
</evidence>
<feature type="binding site" evidence="12">
    <location>
        <begin position="86"/>
        <end position="87"/>
    </location>
    <ligand>
        <name>beta-D-galactose</name>
        <dbReference type="ChEBI" id="CHEBI:27667"/>
    </ligand>
</feature>
<comment type="catalytic activity">
    <reaction evidence="9">
        <text>alpha-D-glucose = beta-D-glucose</text>
        <dbReference type="Rhea" id="RHEA:10264"/>
        <dbReference type="ChEBI" id="CHEBI:15903"/>
        <dbReference type="ChEBI" id="CHEBI:17925"/>
        <dbReference type="EC" id="5.1.3.3"/>
    </reaction>
</comment>
<comment type="similarity">
    <text evidence="3 9">Belongs to the aldose epimerase family.</text>
</comment>
<dbReference type="InterPro" id="IPR015443">
    <property type="entry name" value="Aldose_1-epimerase"/>
</dbReference>
<dbReference type="GO" id="GO:0004034">
    <property type="term" value="F:aldose 1-epimerase activity"/>
    <property type="evidence" value="ECO:0007669"/>
    <property type="project" value="UniProtKB-EC"/>
</dbReference>
<keyword evidence="8 9" id="KW-0119">Carbohydrate metabolism</keyword>
<dbReference type="RefSeq" id="WP_163818963.1">
    <property type="nucleotide sequence ID" value="NZ_JAAGOB010000006.1"/>
</dbReference>
<keyword evidence="7 9" id="KW-0413">Isomerase</keyword>
<dbReference type="PANTHER" id="PTHR10091:SF0">
    <property type="entry name" value="GALACTOSE MUTAROTASE"/>
    <property type="match status" value="1"/>
</dbReference>
<evidence type="ECO:0000256" key="6">
    <source>
        <dbReference type="ARBA" id="ARBA00022553"/>
    </source>
</evidence>
<dbReference type="EC" id="5.1.3.3" evidence="9"/>
<dbReference type="Pfam" id="PF01263">
    <property type="entry name" value="Aldose_epim"/>
    <property type="match status" value="1"/>
</dbReference>
<evidence type="ECO:0000256" key="12">
    <source>
        <dbReference type="PIRSR" id="PIRSR005096-3"/>
    </source>
</evidence>
<dbReference type="Gene3D" id="2.70.98.10">
    <property type="match status" value="1"/>
</dbReference>
<feature type="active site" description="Proton donor" evidence="10">
    <location>
        <position position="186"/>
    </location>
</feature>
<dbReference type="SUPFAM" id="SSF74650">
    <property type="entry name" value="Galactose mutarotase-like"/>
    <property type="match status" value="1"/>
</dbReference>
<comment type="subcellular location">
    <subcellularLocation>
        <location evidence="1">Cytoplasm</location>
    </subcellularLocation>
</comment>
<feature type="binding site" evidence="12">
    <location>
        <begin position="186"/>
        <end position="188"/>
    </location>
    <ligand>
        <name>beta-D-galactose</name>
        <dbReference type="ChEBI" id="CHEBI:27667"/>
    </ligand>
</feature>
<name>A0A6N9YMH7_9ACTN</name>
<dbReference type="UniPathway" id="UPA00242"/>
<keyword evidence="14" id="KW-1185">Reference proteome</keyword>
<sequence length="358" mass="38563">MLEQKTPAVTKALFGTMPDGREIDAYTLVNPSGMRVVILTYGGILQSIEVPDRAGRLANVTLGFADLTGYLERNQYFGTITGRYANRISNGRFTLDGVWYQLAQNKPPSHLHGGAAGFSHQVWDAFVVESDTGPALQLSYTSPDGDQGYPGTLESTVRYTLTPAGEVRIDYRAGTDAPTIVNLTNHAYVNLAGEGSGDILGHTLQLNASRYTPVNADVVATGEIAPVAGTPLDFTEPAVIGARIRESHPQLVLAQGYDHNYVLDRSGDGLELAATLREPASGRVLSVYTTEPGIQFYSGNFLDGSLVGTSGRVYRQSDGLALETQHFPDSPNNPQFPSTVLRPGEEYRSTTVMAFSVE</sequence>
<dbReference type="GO" id="GO:0030246">
    <property type="term" value="F:carbohydrate binding"/>
    <property type="evidence" value="ECO:0007669"/>
    <property type="project" value="InterPro"/>
</dbReference>
<comment type="subunit">
    <text evidence="4">Monomer.</text>
</comment>
<dbReference type="InterPro" id="IPR011013">
    <property type="entry name" value="Gal_mutarotase_sf_dom"/>
</dbReference>
<keyword evidence="6" id="KW-0597">Phosphoprotein</keyword>
<evidence type="ECO:0000256" key="10">
    <source>
        <dbReference type="PIRSR" id="PIRSR005096-1"/>
    </source>
</evidence>
<dbReference type="GO" id="GO:0005737">
    <property type="term" value="C:cytoplasm"/>
    <property type="evidence" value="ECO:0007669"/>
    <property type="project" value="UniProtKB-SubCell"/>
</dbReference>
<gene>
    <name evidence="13" type="ORF">G1H11_12775</name>
</gene>
<proteinExistence type="inferred from homology"/>
<comment type="caution">
    <text evidence="13">The sequence shown here is derived from an EMBL/GenBank/DDBJ whole genome shotgun (WGS) entry which is preliminary data.</text>
</comment>
<dbReference type="PANTHER" id="PTHR10091">
    <property type="entry name" value="ALDOSE-1-EPIMERASE"/>
    <property type="match status" value="1"/>
</dbReference>
<dbReference type="CDD" id="cd09019">
    <property type="entry name" value="galactose_mutarotase_like"/>
    <property type="match status" value="1"/>
</dbReference>
<dbReference type="InterPro" id="IPR014718">
    <property type="entry name" value="GH-type_carb-bd"/>
</dbReference>
<evidence type="ECO:0000256" key="11">
    <source>
        <dbReference type="PIRSR" id="PIRSR005096-2"/>
    </source>
</evidence>